<dbReference type="Proteomes" id="UP000195897">
    <property type="component" value="Unassembled WGS sequence"/>
</dbReference>
<feature type="transmembrane region" description="Helical" evidence="6">
    <location>
        <begin position="302"/>
        <end position="322"/>
    </location>
</feature>
<dbReference type="Pfam" id="PF01895">
    <property type="entry name" value="PhoU"/>
    <property type="match status" value="2"/>
</dbReference>
<dbReference type="RefSeq" id="WP_087374247.1">
    <property type="nucleotide sequence ID" value="NZ_NFKK01000019.1"/>
</dbReference>
<evidence type="ECO:0000313" key="9">
    <source>
        <dbReference type="Proteomes" id="UP000195897"/>
    </source>
</evidence>
<dbReference type="EMBL" id="NFKK01000019">
    <property type="protein sequence ID" value="OUP51636.1"/>
    <property type="molecule type" value="Genomic_DNA"/>
</dbReference>
<dbReference type="Pfam" id="PF02690">
    <property type="entry name" value="Na_Pi_cotrans"/>
    <property type="match status" value="2"/>
</dbReference>
<dbReference type="NCBIfam" id="TIGR00704">
    <property type="entry name" value="NaPi_cotrn_rel"/>
    <property type="match status" value="1"/>
</dbReference>
<comment type="subcellular location">
    <subcellularLocation>
        <location evidence="1">Cell membrane</location>
        <topology evidence="1">Multi-pass membrane protein</topology>
    </subcellularLocation>
</comment>
<accession>A0A1Y4L4R0</accession>
<keyword evidence="2" id="KW-1003">Cell membrane</keyword>
<feature type="transmembrane region" description="Helical" evidence="6">
    <location>
        <begin position="261"/>
        <end position="282"/>
    </location>
</feature>
<dbReference type="GO" id="GO:0005886">
    <property type="term" value="C:plasma membrane"/>
    <property type="evidence" value="ECO:0007669"/>
    <property type="project" value="UniProtKB-SubCell"/>
</dbReference>
<dbReference type="SUPFAM" id="SSF109755">
    <property type="entry name" value="PhoU-like"/>
    <property type="match status" value="1"/>
</dbReference>
<feature type="domain" description="PhoU" evidence="7">
    <location>
        <begin position="358"/>
        <end position="442"/>
    </location>
</feature>
<gene>
    <name evidence="8" type="ORF">B5F17_12370</name>
</gene>
<dbReference type="AlphaFoldDB" id="A0A1Y4L4R0"/>
<proteinExistence type="predicted"/>
<name>A0A1Y4L4R0_9FIRM</name>
<evidence type="ECO:0000256" key="3">
    <source>
        <dbReference type="ARBA" id="ARBA00022692"/>
    </source>
</evidence>
<keyword evidence="4 6" id="KW-1133">Transmembrane helix</keyword>
<evidence type="ECO:0000256" key="2">
    <source>
        <dbReference type="ARBA" id="ARBA00022475"/>
    </source>
</evidence>
<dbReference type="GO" id="GO:0044341">
    <property type="term" value="P:sodium-dependent phosphate transport"/>
    <property type="evidence" value="ECO:0007669"/>
    <property type="project" value="InterPro"/>
</dbReference>
<dbReference type="InterPro" id="IPR026022">
    <property type="entry name" value="PhoU_dom"/>
</dbReference>
<feature type="transmembrane region" description="Helical" evidence="6">
    <location>
        <begin position="125"/>
        <end position="141"/>
    </location>
</feature>
<evidence type="ECO:0000256" key="4">
    <source>
        <dbReference type="ARBA" id="ARBA00022989"/>
    </source>
</evidence>
<evidence type="ECO:0000256" key="5">
    <source>
        <dbReference type="ARBA" id="ARBA00023136"/>
    </source>
</evidence>
<keyword evidence="5 6" id="KW-0472">Membrane</keyword>
<feature type="domain" description="PhoU" evidence="7">
    <location>
        <begin position="463"/>
        <end position="544"/>
    </location>
</feature>
<keyword evidence="3 6" id="KW-0812">Transmembrane</keyword>
<dbReference type="Gene3D" id="1.20.58.220">
    <property type="entry name" value="Phosphate transport system protein phou homolog 2, domain 2"/>
    <property type="match status" value="1"/>
</dbReference>
<dbReference type="NCBIfam" id="NF037997">
    <property type="entry name" value="Na_Pi_symport"/>
    <property type="match status" value="1"/>
</dbReference>
<comment type="caution">
    <text evidence="8">The sequence shown here is derived from an EMBL/GenBank/DDBJ whole genome shotgun (WGS) entry which is preliminary data.</text>
</comment>
<reference evidence="9" key="1">
    <citation type="submission" date="2017-04" db="EMBL/GenBank/DDBJ databases">
        <title>Function of individual gut microbiota members based on whole genome sequencing of pure cultures obtained from chicken caecum.</title>
        <authorList>
            <person name="Medvecky M."/>
            <person name="Cejkova D."/>
            <person name="Polansky O."/>
            <person name="Karasova D."/>
            <person name="Kubasova T."/>
            <person name="Cizek A."/>
            <person name="Rychlik I."/>
        </authorList>
    </citation>
    <scope>NUCLEOTIDE SEQUENCE [LARGE SCALE GENOMIC DNA]</scope>
    <source>
        <strain evidence="9">An180</strain>
    </source>
</reference>
<evidence type="ECO:0000259" key="7">
    <source>
        <dbReference type="Pfam" id="PF01895"/>
    </source>
</evidence>
<evidence type="ECO:0000313" key="8">
    <source>
        <dbReference type="EMBL" id="OUP51636.1"/>
    </source>
</evidence>
<dbReference type="InterPro" id="IPR003841">
    <property type="entry name" value="Na/Pi_transpt"/>
</dbReference>
<protein>
    <recommendedName>
        <fullName evidence="7">PhoU domain-containing protein</fullName>
    </recommendedName>
</protein>
<dbReference type="PANTHER" id="PTHR10010">
    <property type="entry name" value="SOLUTE CARRIER FAMILY 34 SODIUM PHOSPHATE , MEMBER 2-RELATED"/>
    <property type="match status" value="1"/>
</dbReference>
<dbReference type="InterPro" id="IPR038078">
    <property type="entry name" value="PhoU-like_sf"/>
</dbReference>
<sequence>MGFDLMNIVQLAGGLALFIYGMTTMGNGLEQAAGAKLEKTLEKMTGNIFSALLMGMVVTAVIQSSSATTVMVVGFVNAGIMTLKQSVGVILGANIGTTITAQILRLDSSGTMGDTFLMQILKPKNLAYIMVLIGIILLMTSKSKRRRSIADILIGFGVLFIGMATMESSVAPLADMPQFSQIFAAISNPILGVLVGAGVTAIIQSSSASVGILQALSTTGAITYSAAIPIILGQNIGTCITAFLSSIGGSKNARRTAMVHFYFNLIGSIIFLTAVYAFQYTVGFGFWSEAIDKAGIANFHTLFNVVVTLLFLPFTRVLVFLAEHTIPAQEEKADPLAKLEPRLLATPSIALDQAQHCIADMGTAALSNYALAMDPLFSDVQQNAELFLEHESFLDRAEVEIAKYLVQIRSDLPGGLRRQHAEMLHSLSDFEKIGDYEQNIFDAVTSLRETGGHFSEEAAAELKIMADAVSELLEKTVNGYLEQSASIARQVEPIEEVVDMLKAVLKDRHIERLNAGLCSIQTGLPFLEVVHDLEKIGDHCSNIAIYTIQLAEGKKGFDTHDFSKHAYKASPEFREAVEYFEKKYLSGLEATKPVL</sequence>
<dbReference type="PANTHER" id="PTHR10010:SF46">
    <property type="entry name" value="SODIUM-DEPENDENT PHOSPHATE TRANSPORT PROTEIN 2B"/>
    <property type="match status" value="1"/>
</dbReference>
<evidence type="ECO:0000256" key="1">
    <source>
        <dbReference type="ARBA" id="ARBA00004651"/>
    </source>
</evidence>
<dbReference type="GO" id="GO:0005436">
    <property type="term" value="F:sodium:phosphate symporter activity"/>
    <property type="evidence" value="ECO:0007669"/>
    <property type="project" value="InterPro"/>
</dbReference>
<feature type="transmembrane region" description="Helical" evidence="6">
    <location>
        <begin position="148"/>
        <end position="166"/>
    </location>
</feature>
<feature type="transmembrane region" description="Helical" evidence="6">
    <location>
        <begin position="87"/>
        <end position="105"/>
    </location>
</feature>
<dbReference type="InterPro" id="IPR004633">
    <property type="entry name" value="NaPi_cotrn-rel/YqeW-like"/>
</dbReference>
<feature type="transmembrane region" description="Helical" evidence="6">
    <location>
        <begin position="48"/>
        <end position="75"/>
    </location>
</feature>
<organism evidence="8 9">
    <name type="scientific">Butyricicoccus pullicaecorum</name>
    <dbReference type="NCBI Taxonomy" id="501571"/>
    <lineage>
        <taxon>Bacteria</taxon>
        <taxon>Bacillati</taxon>
        <taxon>Bacillota</taxon>
        <taxon>Clostridia</taxon>
        <taxon>Eubacteriales</taxon>
        <taxon>Butyricicoccaceae</taxon>
        <taxon>Butyricicoccus</taxon>
    </lineage>
</organism>
<evidence type="ECO:0000256" key="6">
    <source>
        <dbReference type="SAM" id="Phobius"/>
    </source>
</evidence>